<reference evidence="1 2" key="1">
    <citation type="submission" date="2022-06" db="EMBL/GenBank/DDBJ databases">
        <title>Genomic Encyclopedia of Archaeal and Bacterial Type Strains, Phase II (KMG-II): from individual species to whole genera.</title>
        <authorList>
            <person name="Goeker M."/>
        </authorList>
    </citation>
    <scope>NUCLEOTIDE SEQUENCE [LARGE SCALE GENOMIC DNA]</scope>
    <source>
        <strain evidence="1 2">DSM 44255</strain>
    </source>
</reference>
<dbReference type="Gene3D" id="3.30.1460.10">
    <property type="match status" value="1"/>
</dbReference>
<evidence type="ECO:0000313" key="1">
    <source>
        <dbReference type="EMBL" id="MCP2269065.1"/>
    </source>
</evidence>
<name>A0ABT1I8V4_9PSEU</name>
<dbReference type="Proteomes" id="UP001205185">
    <property type="component" value="Unassembled WGS sequence"/>
</dbReference>
<protein>
    <recommendedName>
        <fullName evidence="3">YbjN domain-containing protein</fullName>
    </recommendedName>
</protein>
<evidence type="ECO:0008006" key="3">
    <source>
        <dbReference type="Google" id="ProtNLM"/>
    </source>
</evidence>
<proteinExistence type="predicted"/>
<sequence>MATWRELVQYVREEYEVISSSDDEIRILFNFEEFDEDDERTQVVIVAREVLDAKHEWVQIASPVGTADKVDLRALLTEIGQSSIACGAAIMGDHVVLRHSLPLKDLDIHEFTDPLELLAGTADQIEEMFFGGDNY</sequence>
<comment type="caution">
    <text evidence="1">The sequence shown here is derived from an EMBL/GenBank/DDBJ whole genome shotgun (WGS) entry which is preliminary data.</text>
</comment>
<organism evidence="1 2">
    <name type="scientific">Actinokineospora diospyrosa</name>
    <dbReference type="NCBI Taxonomy" id="103728"/>
    <lineage>
        <taxon>Bacteria</taxon>
        <taxon>Bacillati</taxon>
        <taxon>Actinomycetota</taxon>
        <taxon>Actinomycetes</taxon>
        <taxon>Pseudonocardiales</taxon>
        <taxon>Pseudonocardiaceae</taxon>
        <taxon>Actinokineospora</taxon>
    </lineage>
</organism>
<gene>
    <name evidence="1" type="ORF">LV75_001553</name>
</gene>
<keyword evidence="2" id="KW-1185">Reference proteome</keyword>
<accession>A0ABT1I8V4</accession>
<dbReference type="EMBL" id="JAMTCO010000004">
    <property type="protein sequence ID" value="MCP2269065.1"/>
    <property type="molecule type" value="Genomic_DNA"/>
</dbReference>
<evidence type="ECO:0000313" key="2">
    <source>
        <dbReference type="Proteomes" id="UP001205185"/>
    </source>
</evidence>
<dbReference type="RefSeq" id="WP_253886086.1">
    <property type="nucleotide sequence ID" value="NZ_BAAAVB010000016.1"/>
</dbReference>
<dbReference type="SUPFAM" id="SSF69635">
    <property type="entry name" value="Type III secretory system chaperone-like"/>
    <property type="match status" value="1"/>
</dbReference>